<feature type="region of interest" description="Disordered" evidence="1">
    <location>
        <begin position="158"/>
        <end position="177"/>
    </location>
</feature>
<evidence type="ECO:0000313" key="3">
    <source>
        <dbReference type="Proteomes" id="UP000001357"/>
    </source>
</evidence>
<accession>A9UQZ0</accession>
<dbReference type="KEGG" id="mbr:MONBRDRAFT_35719"/>
<organism evidence="2 3">
    <name type="scientific">Monosiga brevicollis</name>
    <name type="common">Choanoflagellate</name>
    <dbReference type="NCBI Taxonomy" id="81824"/>
    <lineage>
        <taxon>Eukaryota</taxon>
        <taxon>Choanoflagellata</taxon>
        <taxon>Craspedida</taxon>
        <taxon>Salpingoecidae</taxon>
        <taxon>Monosiga</taxon>
    </lineage>
</organism>
<gene>
    <name evidence="2" type="ORF">MONBRDRAFT_35719</name>
</gene>
<keyword evidence="3" id="KW-1185">Reference proteome</keyword>
<dbReference type="GeneID" id="5888158"/>
<dbReference type="EMBL" id="CH991543">
    <property type="protein sequence ID" value="EDQ93128.1"/>
    <property type="molecule type" value="Genomic_DNA"/>
</dbReference>
<name>A9UQZ0_MONBE</name>
<dbReference type="AlphaFoldDB" id="A9UQZ0"/>
<feature type="region of interest" description="Disordered" evidence="1">
    <location>
        <begin position="86"/>
        <end position="117"/>
    </location>
</feature>
<evidence type="ECO:0000313" key="2">
    <source>
        <dbReference type="EMBL" id="EDQ93128.1"/>
    </source>
</evidence>
<proteinExistence type="predicted"/>
<dbReference type="Proteomes" id="UP000001357">
    <property type="component" value="Unassembled WGS sequence"/>
</dbReference>
<protein>
    <submittedName>
        <fullName evidence="2">Uncharacterized protein</fullName>
    </submittedName>
</protein>
<feature type="compositionally biased region" description="Basic and acidic residues" evidence="1">
    <location>
        <begin position="105"/>
        <end position="117"/>
    </location>
</feature>
<evidence type="ECO:0000256" key="1">
    <source>
        <dbReference type="SAM" id="MobiDB-lite"/>
    </source>
</evidence>
<dbReference type="RefSeq" id="XP_001742890.1">
    <property type="nucleotide sequence ID" value="XM_001742838.1"/>
</dbReference>
<dbReference type="InParanoid" id="A9UQZ0"/>
<feature type="compositionally biased region" description="Basic and acidic residues" evidence="1">
    <location>
        <begin position="164"/>
        <end position="176"/>
    </location>
</feature>
<sequence>MAMRSLLRGGGVRAAVLRGQPGVVQRVIASRTRDLHVARPVASSLWKRWFGTPEEKAAAKAEDAQKRQKLVQEMRDQFSDLKEFRDKRGKRAETGPGIIPTQAGSKDEAGRGEARRGDNRCLKESHCGACGPIADGRGASESQQCMYLISGLTSKAKATLPASEHGKAQQREELRSQQRQVRAGLDARGEMVDKHGKDRQRGAFFGTYKEAVLDNGQWRLGVGHIKLGTHFRHGSGDGSNNYLNASRGTGELLRVTRNKIQWIYYIFLT</sequence>
<reference evidence="2 3" key="1">
    <citation type="journal article" date="2008" name="Nature">
        <title>The genome of the choanoflagellate Monosiga brevicollis and the origin of metazoans.</title>
        <authorList>
            <consortium name="JGI Sequencing"/>
            <person name="King N."/>
            <person name="Westbrook M.J."/>
            <person name="Young S.L."/>
            <person name="Kuo A."/>
            <person name="Abedin M."/>
            <person name="Chapman J."/>
            <person name="Fairclough S."/>
            <person name="Hellsten U."/>
            <person name="Isogai Y."/>
            <person name="Letunic I."/>
            <person name="Marr M."/>
            <person name="Pincus D."/>
            <person name="Putnam N."/>
            <person name="Rokas A."/>
            <person name="Wright K.J."/>
            <person name="Zuzow R."/>
            <person name="Dirks W."/>
            <person name="Good M."/>
            <person name="Goodstein D."/>
            <person name="Lemons D."/>
            <person name="Li W."/>
            <person name="Lyons J.B."/>
            <person name="Morris A."/>
            <person name="Nichols S."/>
            <person name="Richter D.J."/>
            <person name="Salamov A."/>
            <person name="Bork P."/>
            <person name="Lim W.A."/>
            <person name="Manning G."/>
            <person name="Miller W.T."/>
            <person name="McGinnis W."/>
            <person name="Shapiro H."/>
            <person name="Tjian R."/>
            <person name="Grigoriev I.V."/>
            <person name="Rokhsar D."/>
        </authorList>
    </citation>
    <scope>NUCLEOTIDE SEQUENCE [LARGE SCALE GENOMIC DNA]</scope>
    <source>
        <strain evidence="3">MX1 / ATCC 50154</strain>
    </source>
</reference>